<dbReference type="InterPro" id="IPR013078">
    <property type="entry name" value="His_Pase_superF_clade-1"/>
</dbReference>
<feature type="active site" description="Tele-phosphohistidine intermediate" evidence="1">
    <location>
        <position position="7"/>
    </location>
</feature>
<dbReference type="GO" id="GO:0016791">
    <property type="term" value="F:phosphatase activity"/>
    <property type="evidence" value="ECO:0007669"/>
    <property type="project" value="TreeGrafter"/>
</dbReference>
<name>A0A506XRR8_9MICO</name>
<proteinExistence type="predicted"/>
<dbReference type="RefSeq" id="WP_141162774.1">
    <property type="nucleotide sequence ID" value="NZ_VHQG01000002.1"/>
</dbReference>
<protein>
    <submittedName>
        <fullName evidence="3">Histidine phosphatase family protein</fullName>
    </submittedName>
</protein>
<dbReference type="SMART" id="SM00855">
    <property type="entry name" value="PGAM"/>
    <property type="match status" value="1"/>
</dbReference>
<dbReference type="EMBL" id="VHQG01000002">
    <property type="protein sequence ID" value="TPW75414.1"/>
    <property type="molecule type" value="Genomic_DNA"/>
</dbReference>
<reference evidence="3 4" key="1">
    <citation type="submission" date="2019-06" db="EMBL/GenBank/DDBJ databases">
        <authorList>
            <person name="Li F."/>
        </authorList>
    </citation>
    <scope>NUCLEOTIDE SEQUENCE [LARGE SCALE GENOMIC DNA]</scope>
    <source>
        <strain evidence="3 4">10F1D-1</strain>
    </source>
</reference>
<feature type="binding site" evidence="2">
    <location>
        <position position="62"/>
    </location>
    <ligand>
        <name>substrate</name>
    </ligand>
</feature>
<organism evidence="3 4">
    <name type="scientific">Schumannella soli</name>
    <dbReference type="NCBI Taxonomy" id="2590779"/>
    <lineage>
        <taxon>Bacteria</taxon>
        <taxon>Bacillati</taxon>
        <taxon>Actinomycetota</taxon>
        <taxon>Actinomycetes</taxon>
        <taxon>Micrococcales</taxon>
        <taxon>Microbacteriaceae</taxon>
        <taxon>Schumannella</taxon>
    </lineage>
</organism>
<evidence type="ECO:0000256" key="2">
    <source>
        <dbReference type="PIRSR" id="PIRSR613078-2"/>
    </source>
</evidence>
<dbReference type="InterPro" id="IPR050275">
    <property type="entry name" value="PGM_Phosphatase"/>
</dbReference>
<comment type="caution">
    <text evidence="3">The sequence shown here is derived from an EMBL/GenBank/DDBJ whole genome shotgun (WGS) entry which is preliminary data.</text>
</comment>
<dbReference type="SUPFAM" id="SSF53254">
    <property type="entry name" value="Phosphoglycerate mutase-like"/>
    <property type="match status" value="1"/>
</dbReference>
<evidence type="ECO:0000256" key="1">
    <source>
        <dbReference type="PIRSR" id="PIRSR613078-1"/>
    </source>
</evidence>
<gene>
    <name evidence="3" type="ORF">FJ657_05815</name>
</gene>
<evidence type="ECO:0000313" key="3">
    <source>
        <dbReference type="EMBL" id="TPW75414.1"/>
    </source>
</evidence>
<dbReference type="OrthoDB" id="4697614at2"/>
<dbReference type="Pfam" id="PF00300">
    <property type="entry name" value="His_Phos_1"/>
    <property type="match status" value="1"/>
</dbReference>
<feature type="binding site" evidence="2">
    <location>
        <begin position="6"/>
        <end position="13"/>
    </location>
    <ligand>
        <name>substrate</name>
    </ligand>
</feature>
<dbReference type="InterPro" id="IPR001345">
    <property type="entry name" value="PG/BPGM_mutase_AS"/>
</dbReference>
<evidence type="ECO:0000313" key="4">
    <source>
        <dbReference type="Proteomes" id="UP000316252"/>
    </source>
</evidence>
<dbReference type="CDD" id="cd07067">
    <property type="entry name" value="HP_PGM_like"/>
    <property type="match status" value="1"/>
</dbReference>
<dbReference type="PANTHER" id="PTHR48100">
    <property type="entry name" value="BROAD-SPECIFICITY PHOSPHATASE YOR283W-RELATED"/>
    <property type="match status" value="1"/>
</dbReference>
<dbReference type="PROSITE" id="PS00175">
    <property type="entry name" value="PG_MUTASE"/>
    <property type="match status" value="1"/>
</dbReference>
<feature type="active site" description="Proton donor/acceptor" evidence="1">
    <location>
        <position position="87"/>
    </location>
</feature>
<keyword evidence="4" id="KW-1185">Reference proteome</keyword>
<dbReference type="Gene3D" id="3.40.50.1240">
    <property type="entry name" value="Phosphoglycerate mutase-like"/>
    <property type="match status" value="1"/>
</dbReference>
<dbReference type="PANTHER" id="PTHR48100:SF59">
    <property type="entry name" value="ADENOSYLCOBALAMIN_ALPHA-RIBAZOLE PHOSPHATASE"/>
    <property type="match status" value="1"/>
</dbReference>
<dbReference type="Proteomes" id="UP000316252">
    <property type="component" value="Unassembled WGS sequence"/>
</dbReference>
<accession>A0A506XRR8</accession>
<dbReference type="AlphaFoldDB" id="A0A506XRR8"/>
<sequence length="206" mass="22345">MIALVRHGETDWNAAHLMQGSSDIPLNDTGRQQARDAGELLAAERDAGEHAWSAVVSSSAIRARETGELIAEKLGVPFIRVYPQWFEQHFGDAEGVPVEEAMRRWPNRDPEGFENDEQARLRALGALEQVAKDFDGRDVIVVAHGTIIRSALMSLTGRELGFLGNATASRVSQGTEGWTVHTFGGEALEAEFGDPAAEVVAEVEPA</sequence>
<dbReference type="GO" id="GO:0005737">
    <property type="term" value="C:cytoplasm"/>
    <property type="evidence" value="ECO:0007669"/>
    <property type="project" value="TreeGrafter"/>
</dbReference>
<dbReference type="InterPro" id="IPR029033">
    <property type="entry name" value="His_PPase_superfam"/>
</dbReference>